<reference evidence="1" key="1">
    <citation type="submission" date="2020-08" db="EMBL/GenBank/DDBJ databases">
        <title>Multicomponent nature underlies the extraordinary mechanical properties of spider dragline silk.</title>
        <authorList>
            <person name="Kono N."/>
            <person name="Nakamura H."/>
            <person name="Mori M."/>
            <person name="Yoshida Y."/>
            <person name="Ohtoshi R."/>
            <person name="Malay A.D."/>
            <person name="Moran D.A.P."/>
            <person name="Tomita M."/>
            <person name="Numata K."/>
            <person name="Arakawa K."/>
        </authorList>
    </citation>
    <scope>NUCLEOTIDE SEQUENCE</scope>
</reference>
<sequence length="106" mass="12140">MDRNQLLVYQVTIVLLETKRYLDWIRHIEKVFSPGVDPQGRSRDCFKTAITNRKKENFETDLFVGGFGSFPGCNCSKTDQDDVPQLANQTVQLDGDQMVILHYLGD</sequence>
<protein>
    <submittedName>
        <fullName evidence="1">Uncharacterized protein</fullName>
    </submittedName>
</protein>
<evidence type="ECO:0000313" key="1">
    <source>
        <dbReference type="EMBL" id="GFT24777.1"/>
    </source>
</evidence>
<dbReference type="EMBL" id="BMAW01106514">
    <property type="protein sequence ID" value="GFT24777.1"/>
    <property type="molecule type" value="Genomic_DNA"/>
</dbReference>
<name>A0A8X6NQ77_NEPPI</name>
<accession>A0A8X6NQ77</accession>
<proteinExistence type="predicted"/>
<organism evidence="1 2">
    <name type="scientific">Nephila pilipes</name>
    <name type="common">Giant wood spider</name>
    <name type="synonym">Nephila maculata</name>
    <dbReference type="NCBI Taxonomy" id="299642"/>
    <lineage>
        <taxon>Eukaryota</taxon>
        <taxon>Metazoa</taxon>
        <taxon>Ecdysozoa</taxon>
        <taxon>Arthropoda</taxon>
        <taxon>Chelicerata</taxon>
        <taxon>Arachnida</taxon>
        <taxon>Araneae</taxon>
        <taxon>Araneomorphae</taxon>
        <taxon>Entelegynae</taxon>
        <taxon>Araneoidea</taxon>
        <taxon>Nephilidae</taxon>
        <taxon>Nephila</taxon>
    </lineage>
</organism>
<dbReference type="AlphaFoldDB" id="A0A8X6NQ77"/>
<comment type="caution">
    <text evidence="1">The sequence shown here is derived from an EMBL/GenBank/DDBJ whole genome shotgun (WGS) entry which is preliminary data.</text>
</comment>
<keyword evidence="2" id="KW-1185">Reference proteome</keyword>
<evidence type="ECO:0000313" key="2">
    <source>
        <dbReference type="Proteomes" id="UP000887013"/>
    </source>
</evidence>
<gene>
    <name evidence="1" type="ORF">NPIL_237601</name>
</gene>
<dbReference type="Proteomes" id="UP000887013">
    <property type="component" value="Unassembled WGS sequence"/>
</dbReference>